<name>A0A7H8R616_TALRU</name>
<proteinExistence type="predicted"/>
<gene>
    <name evidence="1" type="ORF">TRUGW13939_08792</name>
    <name evidence="2" type="ORF">TRUGW13939_08799</name>
</gene>
<sequence length="149" mass="16673">MSSKSHETSSDRRANLASLDYKIRNAIGWFFSGFQHLSTVLAENTGLDVTSDNSSDTDFSRPVSTDNSFMLEANIAAPHVKTISSGLDGGETPGKRDILLERSVPNEEQCFHLPRLRKPLISTINCKRCRSCPLLQIVRPRLWVQQKRG</sequence>
<dbReference type="RefSeq" id="XP_035347814.1">
    <property type="nucleotide sequence ID" value="XM_035491921.1"/>
</dbReference>
<reference evidence="2" key="1">
    <citation type="journal article" date="2020" name="Mol. Plant Microbe">
        <title>Chromosome-scale genome assembly of Talaromyces rugulosus W13939, a mycoparasitic fungus and promising biocontrol agent.</title>
        <authorList>
            <person name="Wang B."/>
            <person name="Guo L."/>
            <person name="Ye K."/>
            <person name="Wang L."/>
        </authorList>
    </citation>
    <scope>NUCLEOTIDE SEQUENCE</scope>
    <source>
        <strain evidence="2">W13939</strain>
    </source>
</reference>
<reference evidence="3" key="2">
    <citation type="submission" date="2020-06" db="EMBL/GenBank/DDBJ databases">
        <title>A chromosome-scale genome assembly of Talaromyces rugulosus W13939.</title>
        <authorList>
            <person name="Wang B."/>
            <person name="Guo L."/>
            <person name="Ye K."/>
            <person name="Wang L."/>
        </authorList>
    </citation>
    <scope>NUCLEOTIDE SEQUENCE [LARGE SCALE GENOMIC DNA]</scope>
    <source>
        <strain evidence="3">W13939</strain>
    </source>
</reference>
<dbReference type="KEGG" id="trg:TRUGW13939_08792"/>
<evidence type="ECO:0000313" key="3">
    <source>
        <dbReference type="Proteomes" id="UP000509510"/>
    </source>
</evidence>
<dbReference type="Proteomes" id="UP000509510">
    <property type="component" value="Chromosome V"/>
</dbReference>
<dbReference type="EMBL" id="CP055902">
    <property type="protein sequence ID" value="QKX61640.1"/>
    <property type="molecule type" value="Genomic_DNA"/>
</dbReference>
<dbReference type="GeneID" id="55996280"/>
<accession>A0A7H8R616</accession>
<dbReference type="EMBL" id="CP055902">
    <property type="protein sequence ID" value="QKX61647.1"/>
    <property type="molecule type" value="Genomic_DNA"/>
</dbReference>
<evidence type="ECO:0000313" key="2">
    <source>
        <dbReference type="EMBL" id="QKX61647.1"/>
    </source>
</evidence>
<keyword evidence="3" id="KW-1185">Reference proteome</keyword>
<protein>
    <submittedName>
        <fullName evidence="2">Uncharacterized protein</fullName>
    </submittedName>
</protein>
<evidence type="ECO:0000313" key="1">
    <source>
        <dbReference type="EMBL" id="QKX61640.1"/>
    </source>
</evidence>
<organism evidence="2 3">
    <name type="scientific">Talaromyces rugulosus</name>
    <name type="common">Penicillium rugulosum</name>
    <dbReference type="NCBI Taxonomy" id="121627"/>
    <lineage>
        <taxon>Eukaryota</taxon>
        <taxon>Fungi</taxon>
        <taxon>Dikarya</taxon>
        <taxon>Ascomycota</taxon>
        <taxon>Pezizomycotina</taxon>
        <taxon>Eurotiomycetes</taxon>
        <taxon>Eurotiomycetidae</taxon>
        <taxon>Eurotiales</taxon>
        <taxon>Trichocomaceae</taxon>
        <taxon>Talaromyces</taxon>
        <taxon>Talaromyces sect. Islandici</taxon>
    </lineage>
</organism>
<dbReference type="AlphaFoldDB" id="A0A7H8R616"/>